<reference evidence="3" key="1">
    <citation type="submission" date="2021-05" db="EMBL/GenBank/DDBJ databases">
        <authorList>
            <person name="Khan N."/>
        </authorList>
    </citation>
    <scope>NUCLEOTIDE SEQUENCE</scope>
</reference>
<dbReference type="Pfam" id="PF22893">
    <property type="entry name" value="ULD_2"/>
    <property type="match status" value="1"/>
</dbReference>
<feature type="region of interest" description="Disordered" evidence="1">
    <location>
        <begin position="420"/>
        <end position="448"/>
    </location>
</feature>
<organism evidence="3 4">
    <name type="scientific">Fusarium equiseti</name>
    <name type="common">Fusarium scirpi</name>
    <dbReference type="NCBI Taxonomy" id="61235"/>
    <lineage>
        <taxon>Eukaryota</taxon>
        <taxon>Fungi</taxon>
        <taxon>Dikarya</taxon>
        <taxon>Ascomycota</taxon>
        <taxon>Pezizomycotina</taxon>
        <taxon>Sordariomycetes</taxon>
        <taxon>Hypocreomycetidae</taxon>
        <taxon>Hypocreales</taxon>
        <taxon>Nectriaceae</taxon>
        <taxon>Fusarium</taxon>
        <taxon>Fusarium incarnatum-equiseti species complex</taxon>
    </lineage>
</organism>
<dbReference type="PANTHER" id="PTHR35391:SF7">
    <property type="entry name" value="C2H2-TYPE DOMAIN-CONTAINING PROTEIN"/>
    <property type="match status" value="1"/>
</dbReference>
<comment type="caution">
    <text evidence="3">The sequence shown here is derived from an EMBL/GenBank/DDBJ whole genome shotgun (WGS) entry which is preliminary data.</text>
</comment>
<protein>
    <recommendedName>
        <fullName evidence="2">Ubiquitin-like domain-containing protein</fullName>
    </recommendedName>
</protein>
<dbReference type="Proteomes" id="UP000693738">
    <property type="component" value="Unassembled WGS sequence"/>
</dbReference>
<feature type="compositionally biased region" description="Pro residues" evidence="1">
    <location>
        <begin position="689"/>
        <end position="704"/>
    </location>
</feature>
<feature type="region of interest" description="Disordered" evidence="1">
    <location>
        <begin position="677"/>
        <end position="749"/>
    </location>
</feature>
<sequence length="749" mass="82555">MEQGHSQLSTVPTLSSLCHSSDSTLNDIVKYAETLKWGTICVTLEDEQGWFRIWASNLGALQPAESMKSLDRRLSDAPLMRKSVASGLERLQLSAKRGESRMQARTVCPEALLTRFALTALAILNKSAPNRSISGGDAKSTTELDELLLSLRSAINHLFGLSILIRRQRPRGRLPELEELTLESSPDISYLTDRFPKTKSNIWLARRLGNNITRQRRLIQYRQHHRESLAKRDFKGSDPADTATIVATTFHEGDKSSGTHQTPQDADSSRMSIFTSATSFLSLEDGTTTGRSIPDLSDMILDGVQLDYGKPFECPYCRTIQNPDTIFGSAEDLKKHLNNTHAGIVTEAQMPLILETCERPIKSFGSNSCPLCTDWEPPSMKENAKSFSRHLARHLQQLALEALPLAIDGLEVRDASGLSDEESSLSYGSGNEEALRNQPHDPPSAFMQGEDGQLAVDMAAALEDAGFNPDIVIDHPKYRRRDSLPGVQEADSDSHIEPSGKAPVAPEAAESIQMDEALERWETAVAANDAIAAEVAAAEVAAKKAVEKLKKRIGEELDPAAPAEDAWARELRKKFEEEVIAKLEDPKKKVEKAPVRFKDAVGRKFSFPFHLCATWQGMEDLIKQAFMQVDVLGPHVMEGHYDLTGPGGEIILPSAWEKVIQPGMAITMTMWPIDRTLPLPTQSASPPYDLKPPPPPIGPKPPSPEWVRRKQPKRSGKDSESSMAGFLFGKPPKKKKAVPSSSADQQSQE</sequence>
<feature type="region of interest" description="Disordered" evidence="1">
    <location>
        <begin position="483"/>
        <end position="508"/>
    </location>
</feature>
<evidence type="ECO:0000313" key="3">
    <source>
        <dbReference type="EMBL" id="CAG7566372.1"/>
    </source>
</evidence>
<feature type="domain" description="Ubiquitin-like" evidence="2">
    <location>
        <begin position="591"/>
        <end position="673"/>
    </location>
</feature>
<dbReference type="EMBL" id="CAJSTJ010000206">
    <property type="protein sequence ID" value="CAG7566372.1"/>
    <property type="molecule type" value="Genomic_DNA"/>
</dbReference>
<name>A0A8J2J3U2_FUSEQ</name>
<dbReference type="AlphaFoldDB" id="A0A8J2J3U2"/>
<evidence type="ECO:0000256" key="1">
    <source>
        <dbReference type="SAM" id="MobiDB-lite"/>
    </source>
</evidence>
<dbReference type="InterPro" id="IPR054464">
    <property type="entry name" value="ULD_fung"/>
</dbReference>
<gene>
    <name evidence="3" type="ORF">FEQUK3_LOCUS12059</name>
</gene>
<accession>A0A8J2J3U2</accession>
<evidence type="ECO:0000313" key="4">
    <source>
        <dbReference type="Proteomes" id="UP000693738"/>
    </source>
</evidence>
<proteinExistence type="predicted"/>
<evidence type="ECO:0000259" key="2">
    <source>
        <dbReference type="Pfam" id="PF22893"/>
    </source>
</evidence>
<dbReference type="PANTHER" id="PTHR35391">
    <property type="entry name" value="C2H2-TYPE DOMAIN-CONTAINING PROTEIN-RELATED"/>
    <property type="match status" value="1"/>
</dbReference>